<gene>
    <name evidence="5" type="ORF">GCM10009720_20120</name>
</gene>
<dbReference type="InterPro" id="IPR018193">
    <property type="entry name" value="Glyc_kinase_flavodox-like_fold"/>
</dbReference>
<dbReference type="PANTHER" id="PTHR21599:SF0">
    <property type="entry name" value="GLYCERATE KINASE"/>
    <property type="match status" value="1"/>
</dbReference>
<evidence type="ECO:0000256" key="4">
    <source>
        <dbReference type="PIRNR" id="PIRNR006078"/>
    </source>
</evidence>
<dbReference type="NCBIfam" id="TIGR00045">
    <property type="entry name" value="glycerate kinase"/>
    <property type="match status" value="1"/>
</dbReference>
<reference evidence="5 6" key="1">
    <citation type="journal article" date="2019" name="Int. J. Syst. Evol. Microbiol.">
        <title>The Global Catalogue of Microorganisms (GCM) 10K type strain sequencing project: providing services to taxonomists for standard genome sequencing and annotation.</title>
        <authorList>
            <consortium name="The Broad Institute Genomics Platform"/>
            <consortium name="The Broad Institute Genome Sequencing Center for Infectious Disease"/>
            <person name="Wu L."/>
            <person name="Ma J."/>
        </authorList>
    </citation>
    <scope>NUCLEOTIDE SEQUENCE [LARGE SCALE GENOMIC DNA]</scope>
    <source>
        <strain evidence="5 6">JCM 13595</strain>
    </source>
</reference>
<evidence type="ECO:0000313" key="5">
    <source>
        <dbReference type="EMBL" id="GAA2039578.1"/>
    </source>
</evidence>
<evidence type="ECO:0000256" key="2">
    <source>
        <dbReference type="ARBA" id="ARBA00022679"/>
    </source>
</evidence>
<organism evidence="5 6">
    <name type="scientific">Yaniella flava</name>
    <dbReference type="NCBI Taxonomy" id="287930"/>
    <lineage>
        <taxon>Bacteria</taxon>
        <taxon>Bacillati</taxon>
        <taxon>Actinomycetota</taxon>
        <taxon>Actinomycetes</taxon>
        <taxon>Micrococcales</taxon>
        <taxon>Micrococcaceae</taxon>
        <taxon>Yaniella</taxon>
    </lineage>
</organism>
<keyword evidence="6" id="KW-1185">Reference proteome</keyword>
<dbReference type="Pfam" id="PF02595">
    <property type="entry name" value="Gly_kinase"/>
    <property type="match status" value="1"/>
</dbReference>
<accession>A0ABN2UNN8</accession>
<dbReference type="Gene3D" id="3.90.1510.10">
    <property type="entry name" value="Glycerate kinase, domain 2"/>
    <property type="match status" value="1"/>
</dbReference>
<dbReference type="Gene3D" id="3.40.50.10350">
    <property type="entry name" value="Glycerate kinase, domain 1"/>
    <property type="match status" value="1"/>
</dbReference>
<name>A0ABN2UNN8_9MICC</name>
<dbReference type="EMBL" id="BAAAMN010000041">
    <property type="protein sequence ID" value="GAA2039578.1"/>
    <property type="molecule type" value="Genomic_DNA"/>
</dbReference>
<dbReference type="GO" id="GO:0016301">
    <property type="term" value="F:kinase activity"/>
    <property type="evidence" value="ECO:0007669"/>
    <property type="project" value="UniProtKB-KW"/>
</dbReference>
<comment type="caution">
    <text evidence="5">The sequence shown here is derived from an EMBL/GenBank/DDBJ whole genome shotgun (WGS) entry which is preliminary data.</text>
</comment>
<dbReference type="RefSeq" id="WP_343958190.1">
    <property type="nucleotide sequence ID" value="NZ_BAAAMN010000041.1"/>
</dbReference>
<dbReference type="InterPro" id="IPR018197">
    <property type="entry name" value="Glycerate_kinase_RE-like"/>
</dbReference>
<dbReference type="SUPFAM" id="SSF110738">
    <property type="entry name" value="Glycerate kinase I"/>
    <property type="match status" value="1"/>
</dbReference>
<evidence type="ECO:0000256" key="3">
    <source>
        <dbReference type="ARBA" id="ARBA00022777"/>
    </source>
</evidence>
<protein>
    <submittedName>
        <fullName evidence="5">Glycerate kinase</fullName>
    </submittedName>
</protein>
<keyword evidence="2 4" id="KW-0808">Transferase</keyword>
<comment type="similarity">
    <text evidence="1 4">Belongs to the glycerate kinase type-1 family.</text>
</comment>
<dbReference type="InterPro" id="IPR004381">
    <property type="entry name" value="Glycerate_kinase"/>
</dbReference>
<evidence type="ECO:0000313" key="6">
    <source>
        <dbReference type="Proteomes" id="UP001501461"/>
    </source>
</evidence>
<sequence length="370" mass="36929">MTARDLNIVLVPDSFKGSLNSVQVAEALSKGLRRAAPDAEICAIPMADGGEGTVDALIAAANGSHHTLEVTGPEHKPVTAAYGLIEDGAVVEMAAAAGLPLTEHPNPETTTTYGVGELIAALADRRLTIGAGGSATNDLGCGAAAACGVTFLDDAGTSFIPTGATLGRIARIDTSAMLGAIDITVMTDIDNPLLGDAGAAAVFAPQKGADTPMVHRLEAGAAHAADIIARDVGVDVTELVGGGAAGGFAAGMHAFFGATLQPGIDAILDAVDFDARARSADLIVTGEGQLDGQSLAGKVPVGVARRTDKPVIAIVGSIGDGAQACYDHGITAIYGITPRPQGLASALANTAQNLADTAENVLRTWLAAAG</sequence>
<dbReference type="PANTHER" id="PTHR21599">
    <property type="entry name" value="GLYCERATE KINASE"/>
    <property type="match status" value="1"/>
</dbReference>
<dbReference type="Proteomes" id="UP001501461">
    <property type="component" value="Unassembled WGS sequence"/>
</dbReference>
<evidence type="ECO:0000256" key="1">
    <source>
        <dbReference type="ARBA" id="ARBA00006284"/>
    </source>
</evidence>
<proteinExistence type="inferred from homology"/>
<dbReference type="PIRSF" id="PIRSF006078">
    <property type="entry name" value="GlxK"/>
    <property type="match status" value="1"/>
</dbReference>
<dbReference type="InterPro" id="IPR036129">
    <property type="entry name" value="Glycerate_kinase_sf"/>
</dbReference>
<keyword evidence="3 4" id="KW-0418">Kinase</keyword>